<dbReference type="Proteomes" id="UP001058072">
    <property type="component" value="Chromosome"/>
</dbReference>
<protein>
    <submittedName>
        <fullName evidence="2">ROK family protein</fullName>
    </submittedName>
</protein>
<dbReference type="Gene3D" id="3.30.420.40">
    <property type="match status" value="2"/>
</dbReference>
<evidence type="ECO:0000256" key="1">
    <source>
        <dbReference type="ARBA" id="ARBA00006479"/>
    </source>
</evidence>
<dbReference type="EMBL" id="CP071250">
    <property type="protein sequence ID" value="UUF09503.1"/>
    <property type="molecule type" value="Genomic_DNA"/>
</dbReference>
<organism evidence="2 3">
    <name type="scientific">Turicibacter bilis</name>
    <dbReference type="NCBI Taxonomy" id="2735723"/>
    <lineage>
        <taxon>Bacteria</taxon>
        <taxon>Bacillati</taxon>
        <taxon>Bacillota</taxon>
        <taxon>Erysipelotrichia</taxon>
        <taxon>Erysipelotrichales</taxon>
        <taxon>Turicibacteraceae</taxon>
        <taxon>Turicibacter</taxon>
    </lineage>
</organism>
<reference evidence="2" key="1">
    <citation type="submission" date="2021-03" db="EMBL/GenBank/DDBJ databases">
        <title>Comparative Genomics and Metabolomics in the genus Turicibacter.</title>
        <authorList>
            <person name="Maki J."/>
            <person name="Looft T."/>
        </authorList>
    </citation>
    <scope>NUCLEOTIDE SEQUENCE</scope>
    <source>
        <strain evidence="2">ISU324</strain>
    </source>
</reference>
<evidence type="ECO:0000313" key="2">
    <source>
        <dbReference type="EMBL" id="UUF09503.1"/>
    </source>
</evidence>
<gene>
    <name evidence="2" type="ORF">J0J70_06010</name>
</gene>
<comment type="similarity">
    <text evidence="1">Belongs to the ROK (NagC/XylR) family.</text>
</comment>
<dbReference type="InterPro" id="IPR000600">
    <property type="entry name" value="ROK"/>
</dbReference>
<dbReference type="RefSeq" id="WP_212724665.1">
    <property type="nucleotide sequence ID" value="NZ_CP071250.1"/>
</dbReference>
<accession>A0A9Q9CTB3</accession>
<dbReference type="AlphaFoldDB" id="A0A9Q9CTB3"/>
<dbReference type="PANTHER" id="PTHR18964:SF170">
    <property type="entry name" value="SUGAR KINASE"/>
    <property type="match status" value="1"/>
</dbReference>
<sequence length="298" mass="32627">MKKYLVLDIGGSAVKYAKMDEEATILEKGSVKTPLDKVESLIEVIGSLYDQYQDEVEGIAISMPGVLDVERGYAYSGGFLRYNTDVEIVKLIQERCPVKVTIENDGKCAALAEVWRGSLQDVNDAIVIVLGTGIGGGVVINRKVHKGASSFAGEFSSMRLNNQKLDDGEYTWGFSGGARQLSSKVAEVKQLNPDEVDGYFIFEKANEGDEEILAILDEFTKQIAAQIVNLQCVIDPQRVAIGGGISAQPLLLEYIRKNVDSFSDNFGNYKPGVQVVPCTFRNDSNLIGALYHYLTYTA</sequence>
<evidence type="ECO:0000313" key="3">
    <source>
        <dbReference type="Proteomes" id="UP001058072"/>
    </source>
</evidence>
<dbReference type="CDD" id="cd24152">
    <property type="entry name" value="ASKHA_NBD_ROK-like"/>
    <property type="match status" value="1"/>
</dbReference>
<proteinExistence type="inferred from homology"/>
<dbReference type="SUPFAM" id="SSF53067">
    <property type="entry name" value="Actin-like ATPase domain"/>
    <property type="match status" value="1"/>
</dbReference>
<dbReference type="Pfam" id="PF00480">
    <property type="entry name" value="ROK"/>
    <property type="match status" value="1"/>
</dbReference>
<name>A0A9Q9CTB3_9FIRM</name>
<dbReference type="InterPro" id="IPR043129">
    <property type="entry name" value="ATPase_NBD"/>
</dbReference>
<dbReference type="PANTHER" id="PTHR18964">
    <property type="entry name" value="ROK (REPRESSOR, ORF, KINASE) FAMILY"/>
    <property type="match status" value="1"/>
</dbReference>